<organism evidence="1 2">
    <name type="scientific">Pseudomonas straminea</name>
    <dbReference type="NCBI Taxonomy" id="47882"/>
    <lineage>
        <taxon>Bacteria</taxon>
        <taxon>Pseudomonadati</taxon>
        <taxon>Pseudomonadota</taxon>
        <taxon>Gammaproteobacteria</taxon>
        <taxon>Pseudomonadales</taxon>
        <taxon>Pseudomonadaceae</taxon>
        <taxon>Phytopseudomonas</taxon>
    </lineage>
</organism>
<sequence>MIFQPRLGEFGNKVLVAAIVERAMPAIFRAHGALPQWIG</sequence>
<gene>
    <name evidence="1" type="ORF">SAMN05216372_102380</name>
</gene>
<proteinExistence type="predicted"/>
<evidence type="ECO:0000313" key="2">
    <source>
        <dbReference type="Proteomes" id="UP000243950"/>
    </source>
</evidence>
<dbReference type="Proteomes" id="UP000243950">
    <property type="component" value="Unassembled WGS sequence"/>
</dbReference>
<dbReference type="AlphaFoldDB" id="A0A1I1T8W3"/>
<reference evidence="2" key="1">
    <citation type="submission" date="2016-10" db="EMBL/GenBank/DDBJ databases">
        <authorList>
            <person name="Varghese N."/>
            <person name="Submissions S."/>
        </authorList>
    </citation>
    <scope>NUCLEOTIDE SEQUENCE [LARGE SCALE GENOMIC DNA]</scope>
    <source>
        <strain evidence="2">JCM 2783</strain>
    </source>
</reference>
<evidence type="ECO:0000313" key="1">
    <source>
        <dbReference type="EMBL" id="SFD55059.1"/>
    </source>
</evidence>
<keyword evidence="2" id="KW-1185">Reference proteome</keyword>
<accession>A0A1I1T8W3</accession>
<protein>
    <submittedName>
        <fullName evidence="1">Uncharacterized protein</fullName>
    </submittedName>
</protein>
<dbReference type="EMBL" id="FOMO01000002">
    <property type="protein sequence ID" value="SFD55059.1"/>
    <property type="molecule type" value="Genomic_DNA"/>
</dbReference>
<name>A0A1I1T8W3_PSEOC</name>